<dbReference type="RefSeq" id="WP_035846936.1">
    <property type="nucleotide sequence ID" value="NZ_BNAB01000014.1"/>
</dbReference>
<comment type="similarity">
    <text evidence="1">Belongs to the ATP-dependent AMP-binding enzyme family.</text>
</comment>
<gene>
    <name evidence="5" type="ORF">GCM10008024_29630</name>
    <name evidence="6" type="ORF">SAMN05444006_11417</name>
</gene>
<dbReference type="EMBL" id="BNAB01000014">
    <property type="protein sequence ID" value="GHE04037.1"/>
    <property type="molecule type" value="Genomic_DNA"/>
</dbReference>
<evidence type="ECO:0000313" key="8">
    <source>
        <dbReference type="Proteomes" id="UP000634647"/>
    </source>
</evidence>
<name>A0AAN4UTJ1_9RHOB</name>
<reference evidence="6 7" key="2">
    <citation type="submission" date="2016-10" db="EMBL/GenBank/DDBJ databases">
        <authorList>
            <person name="Varghese N."/>
            <person name="Submissions S."/>
        </authorList>
    </citation>
    <scope>NUCLEOTIDE SEQUENCE [LARGE SCALE GENOMIC DNA]</scope>
    <source>
        <strain evidence="6 7">DSM 24802</strain>
    </source>
</reference>
<dbReference type="Proteomes" id="UP000634647">
    <property type="component" value="Unassembled WGS sequence"/>
</dbReference>
<dbReference type="GO" id="GO:0031956">
    <property type="term" value="F:medium-chain fatty acid-CoA ligase activity"/>
    <property type="evidence" value="ECO:0007669"/>
    <property type="project" value="TreeGrafter"/>
</dbReference>
<sequence>MQRTPRLDDILAAGRARPGPLFVTDAGEAIDAAGFDALVAGAVRFLKGLGVGPGDRIALWHVNRVDWLALFFACARVGAAVAVANTRYRSAELAHILRASGARMLILAPAFGKIEFLRILEGLDGADLPELAQIALLDEAAPSATLIGRPVLTARIAPGMREGRDGSSDPEAPLVFFTTSGTTSAPKLVTHCQRTLAFHALASAAAYGFDAPGAGFVATMPYCGVFGLNAQLGAIAGGAPSHIMPMFDAERTAALIRNHGLTHLVGSDEMFRRLMEIDPNVLDATTCCGFASFTPGLGPVMEAAAARGVPLRGVYGSSEVCALFSVQDAGIAPEEQVKGGGRPASARSEVRVRDTETGALLPHGSPGALEFRAPNQFLGYFRNPEETAKAVDSEGFFHSGDMGYTRSDGSFVYLARMGDAIRLSGFLTDPAEIEEVLKSAPGVRDAQVVAVVRDGQNRPVAFVIADGPFDEAAVITDAAAKLAAFKVPLRVWPVERFPTTDSANGLKIQRARLRTMAEEQLKEDDA</sequence>
<dbReference type="PANTHER" id="PTHR43201">
    <property type="entry name" value="ACYL-COA SYNTHETASE"/>
    <property type="match status" value="1"/>
</dbReference>
<dbReference type="Proteomes" id="UP000199541">
    <property type="component" value="Unassembled WGS sequence"/>
</dbReference>
<protein>
    <submittedName>
        <fullName evidence="5">Acyl-CoA synthetase</fullName>
    </submittedName>
    <submittedName>
        <fullName evidence="6">Fatty-acyl-CoA synthase</fullName>
    </submittedName>
</protein>
<evidence type="ECO:0000259" key="3">
    <source>
        <dbReference type="Pfam" id="PF00501"/>
    </source>
</evidence>
<feature type="domain" description="AMP-binding enzyme C-terminal" evidence="4">
    <location>
        <begin position="432"/>
        <end position="502"/>
    </location>
</feature>
<comment type="caution">
    <text evidence="5">The sequence shown here is derived from an EMBL/GenBank/DDBJ whole genome shotgun (WGS) entry which is preliminary data.</text>
</comment>
<dbReference type="Gene3D" id="3.40.50.12780">
    <property type="entry name" value="N-terminal domain of ligase-like"/>
    <property type="match status" value="1"/>
</dbReference>
<evidence type="ECO:0000313" key="6">
    <source>
        <dbReference type="EMBL" id="SDX33803.1"/>
    </source>
</evidence>
<feature type="domain" description="AMP-dependent synthetase/ligase" evidence="3">
    <location>
        <begin position="25"/>
        <end position="381"/>
    </location>
</feature>
<dbReference type="Gene3D" id="3.30.300.30">
    <property type="match status" value="1"/>
</dbReference>
<proteinExistence type="inferred from homology"/>
<organism evidence="5 8">
    <name type="scientific">Allgaiera indica</name>
    <dbReference type="NCBI Taxonomy" id="765699"/>
    <lineage>
        <taxon>Bacteria</taxon>
        <taxon>Pseudomonadati</taxon>
        <taxon>Pseudomonadota</taxon>
        <taxon>Alphaproteobacteria</taxon>
        <taxon>Rhodobacterales</taxon>
        <taxon>Paracoccaceae</taxon>
        <taxon>Allgaiera</taxon>
    </lineage>
</organism>
<evidence type="ECO:0000256" key="2">
    <source>
        <dbReference type="ARBA" id="ARBA00022598"/>
    </source>
</evidence>
<dbReference type="InterPro" id="IPR020845">
    <property type="entry name" value="AMP-binding_CS"/>
</dbReference>
<dbReference type="PANTHER" id="PTHR43201:SF5">
    <property type="entry name" value="MEDIUM-CHAIN ACYL-COA LIGASE ACSF2, MITOCHONDRIAL"/>
    <property type="match status" value="1"/>
</dbReference>
<keyword evidence="7" id="KW-1185">Reference proteome</keyword>
<dbReference type="EMBL" id="FNOB01000014">
    <property type="protein sequence ID" value="SDX33803.1"/>
    <property type="molecule type" value="Genomic_DNA"/>
</dbReference>
<dbReference type="InterPro" id="IPR025110">
    <property type="entry name" value="AMP-bd_C"/>
</dbReference>
<accession>A0AAN4UTJ1</accession>
<dbReference type="GO" id="GO:0006631">
    <property type="term" value="P:fatty acid metabolic process"/>
    <property type="evidence" value="ECO:0007669"/>
    <property type="project" value="TreeGrafter"/>
</dbReference>
<evidence type="ECO:0000259" key="4">
    <source>
        <dbReference type="Pfam" id="PF13193"/>
    </source>
</evidence>
<dbReference type="InterPro" id="IPR000873">
    <property type="entry name" value="AMP-dep_synth/lig_dom"/>
</dbReference>
<evidence type="ECO:0000313" key="5">
    <source>
        <dbReference type="EMBL" id="GHE04037.1"/>
    </source>
</evidence>
<evidence type="ECO:0000313" key="7">
    <source>
        <dbReference type="Proteomes" id="UP000199541"/>
    </source>
</evidence>
<dbReference type="PROSITE" id="PS00455">
    <property type="entry name" value="AMP_BINDING"/>
    <property type="match status" value="1"/>
</dbReference>
<dbReference type="CDD" id="cd04433">
    <property type="entry name" value="AFD_class_I"/>
    <property type="match status" value="1"/>
</dbReference>
<evidence type="ECO:0000256" key="1">
    <source>
        <dbReference type="ARBA" id="ARBA00006432"/>
    </source>
</evidence>
<keyword evidence="2" id="KW-0436">Ligase</keyword>
<reference evidence="5" key="3">
    <citation type="submission" date="2023-06" db="EMBL/GenBank/DDBJ databases">
        <authorList>
            <person name="Sun Q."/>
            <person name="Zhou Y."/>
        </authorList>
    </citation>
    <scope>NUCLEOTIDE SEQUENCE</scope>
    <source>
        <strain evidence="5">CGMCC 1.10859</strain>
    </source>
</reference>
<dbReference type="SUPFAM" id="SSF56801">
    <property type="entry name" value="Acetyl-CoA synthetase-like"/>
    <property type="match status" value="1"/>
</dbReference>
<dbReference type="InterPro" id="IPR045851">
    <property type="entry name" value="AMP-bd_C_sf"/>
</dbReference>
<dbReference type="Pfam" id="PF13193">
    <property type="entry name" value="AMP-binding_C"/>
    <property type="match status" value="1"/>
</dbReference>
<dbReference type="AlphaFoldDB" id="A0AAN4UTJ1"/>
<dbReference type="Pfam" id="PF00501">
    <property type="entry name" value="AMP-binding"/>
    <property type="match status" value="1"/>
</dbReference>
<dbReference type="InterPro" id="IPR042099">
    <property type="entry name" value="ANL_N_sf"/>
</dbReference>
<reference evidence="5" key="1">
    <citation type="journal article" date="2014" name="Int. J. Syst. Evol. Microbiol.">
        <title>Complete genome sequence of Corynebacterium casei LMG S-19264T (=DSM 44701T), isolated from a smear-ripened cheese.</title>
        <authorList>
            <consortium name="US DOE Joint Genome Institute (JGI-PGF)"/>
            <person name="Walter F."/>
            <person name="Albersmeier A."/>
            <person name="Kalinowski J."/>
            <person name="Ruckert C."/>
        </authorList>
    </citation>
    <scope>NUCLEOTIDE SEQUENCE</scope>
    <source>
        <strain evidence="5">CGMCC 1.10859</strain>
    </source>
</reference>